<feature type="region of interest" description="Disordered" evidence="1">
    <location>
        <begin position="1"/>
        <end position="24"/>
    </location>
</feature>
<organism evidence="2 3">
    <name type="scientific">Streptomyces solicavernae</name>
    <dbReference type="NCBI Taxonomy" id="3043614"/>
    <lineage>
        <taxon>Bacteria</taxon>
        <taxon>Bacillati</taxon>
        <taxon>Actinomycetota</taxon>
        <taxon>Actinomycetes</taxon>
        <taxon>Kitasatosporales</taxon>
        <taxon>Streptomycetaceae</taxon>
        <taxon>Streptomyces</taxon>
    </lineage>
</organism>
<accession>A0ABT6RXW5</accession>
<evidence type="ECO:0008006" key="4">
    <source>
        <dbReference type="Google" id="ProtNLM"/>
    </source>
</evidence>
<dbReference type="EMBL" id="JASCIR010000025">
    <property type="protein sequence ID" value="MDI3389281.1"/>
    <property type="molecule type" value="Genomic_DNA"/>
</dbReference>
<keyword evidence="3" id="KW-1185">Reference proteome</keyword>
<dbReference type="Proteomes" id="UP001224661">
    <property type="component" value="Unassembled WGS sequence"/>
</dbReference>
<evidence type="ECO:0000313" key="3">
    <source>
        <dbReference type="Proteomes" id="UP001224661"/>
    </source>
</evidence>
<proteinExistence type="predicted"/>
<comment type="caution">
    <text evidence="2">The sequence shown here is derived from an EMBL/GenBank/DDBJ whole genome shotgun (WGS) entry which is preliminary data.</text>
</comment>
<sequence>MTGLTGCGAEQDPDAGTNGVGKLSATKIQRRAQNAAESANSVRLSGSVVSKGTTYKLDMKLTEDGGSGEVRFEDGRFELLRVDGQLYLKADADFWSTEGDSSQGGRGKDEPDSADELAADKLDGKYVKVPQGDPAYKQLSGFTDKGLLLDGLLTLHGKLSAGERGTADGKRTVAVSGDKGAGGTLHVSLEGTAYPLRLERAGGAGTLRMTDWNTKFRFRKPDARHTVDYGKKLPTS</sequence>
<evidence type="ECO:0000313" key="2">
    <source>
        <dbReference type="EMBL" id="MDI3389281.1"/>
    </source>
</evidence>
<protein>
    <recommendedName>
        <fullName evidence="4">Lipoprotein</fullName>
    </recommendedName>
</protein>
<evidence type="ECO:0000256" key="1">
    <source>
        <dbReference type="SAM" id="MobiDB-lite"/>
    </source>
</evidence>
<gene>
    <name evidence="2" type="ORF">QIS99_24225</name>
</gene>
<name>A0ABT6RXW5_9ACTN</name>
<reference evidence="2 3" key="1">
    <citation type="submission" date="2023-05" db="EMBL/GenBank/DDBJ databases">
        <title>Draft genome sequence of Streptomyces sp. B-S-A8 isolated from a cave soil in Thailand.</title>
        <authorList>
            <person name="Chamroensaksri N."/>
            <person name="Muangham S."/>
        </authorList>
    </citation>
    <scope>NUCLEOTIDE SEQUENCE [LARGE SCALE GENOMIC DNA]</scope>
    <source>
        <strain evidence="2 3">B-S-A8</strain>
    </source>
</reference>